<keyword evidence="2" id="KW-1185">Reference proteome</keyword>
<protein>
    <submittedName>
        <fullName evidence="1">p32</fullName>
    </submittedName>
</protein>
<dbReference type="EMBL" id="AF396866">
    <property type="protein sequence ID" value="AAK94367.1"/>
    <property type="molecule type" value="Genomic_DNA"/>
</dbReference>
<dbReference type="KEGG" id="vg:921781"/>
<organism evidence="1 2">
    <name type="scientific">Myxococcus phage Mx8</name>
    <dbReference type="NCBI Taxonomy" id="49964"/>
    <lineage>
        <taxon>Viruses</taxon>
        <taxon>Duplodnaviria</taxon>
        <taxon>Heunggongvirae</taxon>
        <taxon>Uroviricota</taxon>
        <taxon>Caudoviricetes</taxon>
        <taxon>Myxoctovirus</taxon>
        <taxon>Myxoctovirus Mx8</taxon>
    </lineage>
</organism>
<proteinExistence type="predicted"/>
<reference evidence="1 2" key="1">
    <citation type="submission" date="2001-06" db="EMBL/GenBank/DDBJ databases">
        <title>Genome organization of temperate Myxococcus phage Mx8.</title>
        <authorList>
            <person name="Youderian P."/>
            <person name="Walthers D."/>
            <person name="Salmi D."/>
            <person name="Magrini V."/>
            <person name="Hartzell P.L."/>
        </authorList>
    </citation>
    <scope>NUCLEOTIDE SEQUENCE [LARGE SCALE GENOMIC DNA]</scope>
</reference>
<dbReference type="Proteomes" id="UP000002093">
    <property type="component" value="Segment"/>
</dbReference>
<evidence type="ECO:0000313" key="2">
    <source>
        <dbReference type="Proteomes" id="UP000002093"/>
    </source>
</evidence>
<accession>Q94MT7</accession>
<evidence type="ECO:0000313" key="1">
    <source>
        <dbReference type="EMBL" id="AAK94367.1"/>
    </source>
</evidence>
<sequence length="103" mass="11252">MSDIDLAELKRLAQAVEPEYSSCASLVRFQEVANPAAVLALIERVGRAEKERDATFDMLKVAHAAMEHMGDTLNDMDAVDGDDPKDAAAIEAFERVNAFLEAK</sequence>
<dbReference type="RefSeq" id="NP_203446.1">
    <property type="nucleotide sequence ID" value="NC_003085.1"/>
</dbReference>
<name>Q94MT7_9CAUD</name>
<dbReference type="GeneID" id="921781"/>